<reference evidence="2" key="1">
    <citation type="submission" date="2021-01" db="EMBL/GenBank/DDBJ databases">
        <title>Adiantum capillus-veneris genome.</title>
        <authorList>
            <person name="Fang Y."/>
            <person name="Liao Q."/>
        </authorList>
    </citation>
    <scope>NUCLEOTIDE SEQUENCE</scope>
    <source>
        <strain evidence="2">H3</strain>
        <tissue evidence="2">Leaf</tissue>
    </source>
</reference>
<evidence type="ECO:0000313" key="2">
    <source>
        <dbReference type="EMBL" id="KAI5072951.1"/>
    </source>
</evidence>
<dbReference type="OrthoDB" id="10661819at2759"/>
<dbReference type="EMBL" id="JABFUD020000012">
    <property type="protein sequence ID" value="KAI5072951.1"/>
    <property type="molecule type" value="Genomic_DNA"/>
</dbReference>
<dbReference type="AlphaFoldDB" id="A0A9D4US16"/>
<comment type="caution">
    <text evidence="2">The sequence shown here is derived from an EMBL/GenBank/DDBJ whole genome shotgun (WGS) entry which is preliminary data.</text>
</comment>
<keyword evidence="3" id="KW-1185">Reference proteome</keyword>
<organism evidence="2 3">
    <name type="scientific">Adiantum capillus-veneris</name>
    <name type="common">Maidenhair fern</name>
    <dbReference type="NCBI Taxonomy" id="13818"/>
    <lineage>
        <taxon>Eukaryota</taxon>
        <taxon>Viridiplantae</taxon>
        <taxon>Streptophyta</taxon>
        <taxon>Embryophyta</taxon>
        <taxon>Tracheophyta</taxon>
        <taxon>Polypodiopsida</taxon>
        <taxon>Polypodiidae</taxon>
        <taxon>Polypodiales</taxon>
        <taxon>Pteridineae</taxon>
        <taxon>Pteridaceae</taxon>
        <taxon>Vittarioideae</taxon>
        <taxon>Adiantum</taxon>
    </lineage>
</organism>
<feature type="non-terminal residue" evidence="2">
    <location>
        <position position="1"/>
    </location>
</feature>
<protein>
    <submittedName>
        <fullName evidence="2">Uncharacterized protein</fullName>
    </submittedName>
</protein>
<proteinExistence type="predicted"/>
<sequence length="294" mass="33939">LSLSLSLSLSHTHTSAHSYTRTRTHPMTNSPLEAFVSFMYQLIDFAFSVVELLFTQLLPTLALLVGASLQFLFDFLLSFWFPNRAPSSSISDFYPSDSISDDLYYMDADDGYYYHDTSRHFFDTNEEESRSPLQARRSRNAATPLREDLRRELFDTQYDNRQRDDYMTMLRTVPYDRQSRSTSTNGDHLGNADGLVRQARNNPSLHHLRGDLRASGMEREPRRHQMGLSQQSPSGSLYHSSPLSPSSSSPWIMLKRSIKKYASKLSVFLMSRIWAQRNNGTRQWNRPSLLQSAW</sequence>
<feature type="compositionally biased region" description="Basic and acidic residues" evidence="1">
    <location>
        <begin position="208"/>
        <end position="223"/>
    </location>
</feature>
<dbReference type="Proteomes" id="UP000886520">
    <property type="component" value="Chromosome 12"/>
</dbReference>
<gene>
    <name evidence="2" type="ORF">GOP47_0013057</name>
</gene>
<feature type="region of interest" description="Disordered" evidence="1">
    <location>
        <begin position="174"/>
        <end position="249"/>
    </location>
</feature>
<feature type="compositionally biased region" description="Low complexity" evidence="1">
    <location>
        <begin position="229"/>
        <end position="249"/>
    </location>
</feature>
<evidence type="ECO:0000256" key="1">
    <source>
        <dbReference type="SAM" id="MobiDB-lite"/>
    </source>
</evidence>
<name>A0A9D4US16_ADICA</name>
<feature type="region of interest" description="Disordered" evidence="1">
    <location>
        <begin position="125"/>
        <end position="144"/>
    </location>
</feature>
<evidence type="ECO:0000313" key="3">
    <source>
        <dbReference type="Proteomes" id="UP000886520"/>
    </source>
</evidence>
<accession>A0A9D4US16</accession>